<gene>
    <name evidence="1" type="ORF">LHCIRMBIA953_02711</name>
</gene>
<dbReference type="EMBL" id="CBUH010000033">
    <property type="protein sequence ID" value="CDI41631.1"/>
    <property type="molecule type" value="Genomic_DNA"/>
</dbReference>
<proteinExistence type="predicted"/>
<sequence>MTRRTSEEKKEEAEAIKNWNPRYRKNVIIYL</sequence>
<protein>
    <submittedName>
        <fullName evidence="1">Uncharacterized protein</fullName>
    </submittedName>
</protein>
<evidence type="ECO:0000313" key="1">
    <source>
        <dbReference type="EMBL" id="CDI41631.1"/>
    </source>
</evidence>
<evidence type="ECO:0000313" key="2">
    <source>
        <dbReference type="Proteomes" id="UP000017243"/>
    </source>
</evidence>
<comment type="caution">
    <text evidence="1">The sequence shown here is derived from an EMBL/GenBank/DDBJ whole genome shotgun (WGS) entry which is preliminary data.</text>
</comment>
<organism evidence="1 2">
    <name type="scientific">Lactobacillus helveticus CIRM-BIA 953</name>
    <dbReference type="NCBI Taxonomy" id="1226335"/>
    <lineage>
        <taxon>Bacteria</taxon>
        <taxon>Bacillati</taxon>
        <taxon>Bacillota</taxon>
        <taxon>Bacilli</taxon>
        <taxon>Lactobacillales</taxon>
        <taxon>Lactobacillaceae</taxon>
        <taxon>Lactobacillus</taxon>
    </lineage>
</organism>
<accession>U4QEY1</accession>
<reference evidence="1 2" key="1">
    <citation type="submission" date="2013-09" db="EMBL/GenBank/DDBJ databases">
        <title>Draft Genome Sequence of five Lactobacillus helveticus strains CIRM-BIA 101T, 103, 104, 951 and 953 isolated from milk product.</title>
        <authorList>
            <person name="Valence F."/>
            <person name="Chuat V."/>
            <person name="Ma L."/>
            <person name="Creno S."/>
            <person name="Falentin H."/>
            <person name="Lortal S."/>
            <person name="Bizet C."/>
            <person name="Clermont D."/>
            <person name="Loux V."/>
            <person name="Bouchier C."/>
            <person name="Cousin S."/>
        </authorList>
    </citation>
    <scope>NUCLEOTIDE SEQUENCE [LARGE SCALE GENOMIC DNA]</scope>
    <source>
        <strain evidence="1 2">CIRM-BIA 953</strain>
    </source>
</reference>
<dbReference type="AlphaFoldDB" id="U4QEY1"/>
<dbReference type="Proteomes" id="UP000017243">
    <property type="component" value="Unassembled WGS sequence"/>
</dbReference>
<name>U4QEY1_LACHE</name>